<protein>
    <submittedName>
        <fullName evidence="2">Carboxymuconolactone decarboxylase family protein</fullName>
    </submittedName>
</protein>
<gene>
    <name evidence="2" type="ORF">IM787_08155</name>
</gene>
<keyword evidence="3" id="KW-1185">Reference proteome</keyword>
<proteinExistence type="predicted"/>
<dbReference type="InterPro" id="IPR003779">
    <property type="entry name" value="CMD-like"/>
</dbReference>
<evidence type="ECO:0000313" key="2">
    <source>
        <dbReference type="EMBL" id="MBE7367534.1"/>
    </source>
</evidence>
<dbReference type="RefSeq" id="WP_193676130.1">
    <property type="nucleotide sequence ID" value="NZ_JADDIV010000002.1"/>
</dbReference>
<dbReference type="PANTHER" id="PTHR35446:SF2">
    <property type="entry name" value="CARBOXYMUCONOLACTONE DECARBOXYLASE-LIKE DOMAIN-CONTAINING PROTEIN"/>
    <property type="match status" value="1"/>
</dbReference>
<dbReference type="Proteomes" id="UP000806285">
    <property type="component" value="Unassembled WGS sequence"/>
</dbReference>
<evidence type="ECO:0000259" key="1">
    <source>
        <dbReference type="Pfam" id="PF02627"/>
    </source>
</evidence>
<reference evidence="2 3" key="1">
    <citation type="submission" date="2020-10" db="EMBL/GenBank/DDBJ databases">
        <title>Ramlibacter sp. HM2 16S ribosomal RNA gene Genome sequencing and assembly.</title>
        <authorList>
            <person name="Kang M."/>
        </authorList>
    </citation>
    <scope>NUCLEOTIDE SEQUENCE [LARGE SCALE GENOMIC DNA]</scope>
    <source>
        <strain evidence="2 3">HM2</strain>
    </source>
</reference>
<dbReference type="Gene3D" id="1.20.1290.10">
    <property type="entry name" value="AhpD-like"/>
    <property type="match status" value="1"/>
</dbReference>
<dbReference type="PANTHER" id="PTHR35446">
    <property type="entry name" value="SI:CH211-175M2.5"/>
    <property type="match status" value="1"/>
</dbReference>
<name>A0ABR9S355_9BURK</name>
<accession>A0ABR9S355</accession>
<evidence type="ECO:0000313" key="3">
    <source>
        <dbReference type="Proteomes" id="UP000806285"/>
    </source>
</evidence>
<sequence length="199" mass="21506">MPRLPPLPPETTPELKGHFDFFLSTLGFTPNSVLTMQRKPKLVKAFADLNAAVMDPAGEVDLGFRRLVGHVASKAGGCLYCQAHTLLGAHNFGVSDEKLAAVWSYATSPLYTERERAALDFALAAASQPNAVTDDVFERMRAHWSDGEIVEILGVVAMFGFLNRWNDSMGTPLEAVPLAVARKAAPDGTWSPGKHGKDA</sequence>
<organism evidence="2 3">
    <name type="scientific">Ramlibacter pallidus</name>
    <dbReference type="NCBI Taxonomy" id="2780087"/>
    <lineage>
        <taxon>Bacteria</taxon>
        <taxon>Pseudomonadati</taxon>
        <taxon>Pseudomonadota</taxon>
        <taxon>Betaproteobacteria</taxon>
        <taxon>Burkholderiales</taxon>
        <taxon>Comamonadaceae</taxon>
        <taxon>Ramlibacter</taxon>
    </lineage>
</organism>
<dbReference type="InterPro" id="IPR029032">
    <property type="entry name" value="AhpD-like"/>
</dbReference>
<feature type="domain" description="Carboxymuconolactone decarboxylase-like" evidence="1">
    <location>
        <begin position="40"/>
        <end position="122"/>
    </location>
</feature>
<dbReference type="Pfam" id="PF02627">
    <property type="entry name" value="CMD"/>
    <property type="match status" value="1"/>
</dbReference>
<dbReference type="EMBL" id="JADDIV010000002">
    <property type="protein sequence ID" value="MBE7367534.1"/>
    <property type="molecule type" value="Genomic_DNA"/>
</dbReference>
<dbReference type="SUPFAM" id="SSF69118">
    <property type="entry name" value="AhpD-like"/>
    <property type="match status" value="1"/>
</dbReference>
<comment type="caution">
    <text evidence="2">The sequence shown here is derived from an EMBL/GenBank/DDBJ whole genome shotgun (WGS) entry which is preliminary data.</text>
</comment>